<name>A0A4Y2P8M3_ARAVE</name>
<gene>
    <name evidence="1" type="ORF">AVEN_229437_1</name>
</gene>
<evidence type="ECO:0000313" key="1">
    <source>
        <dbReference type="EMBL" id="GBN46356.1"/>
    </source>
</evidence>
<protein>
    <submittedName>
        <fullName evidence="1">Uncharacterized protein</fullName>
    </submittedName>
</protein>
<reference evidence="1 2" key="1">
    <citation type="journal article" date="2019" name="Sci. Rep.">
        <title>Orb-weaving spider Araneus ventricosus genome elucidates the spidroin gene catalogue.</title>
        <authorList>
            <person name="Kono N."/>
            <person name="Nakamura H."/>
            <person name="Ohtoshi R."/>
            <person name="Moran D.A.P."/>
            <person name="Shinohara A."/>
            <person name="Yoshida Y."/>
            <person name="Fujiwara M."/>
            <person name="Mori M."/>
            <person name="Tomita M."/>
            <person name="Arakawa K."/>
        </authorList>
    </citation>
    <scope>NUCLEOTIDE SEQUENCE [LARGE SCALE GENOMIC DNA]</scope>
</reference>
<dbReference type="AlphaFoldDB" id="A0A4Y2P8M3"/>
<keyword evidence="2" id="KW-1185">Reference proteome</keyword>
<accession>A0A4Y2P8M3</accession>
<evidence type="ECO:0000313" key="2">
    <source>
        <dbReference type="Proteomes" id="UP000499080"/>
    </source>
</evidence>
<organism evidence="1 2">
    <name type="scientific">Araneus ventricosus</name>
    <name type="common">Orbweaver spider</name>
    <name type="synonym">Epeira ventricosa</name>
    <dbReference type="NCBI Taxonomy" id="182803"/>
    <lineage>
        <taxon>Eukaryota</taxon>
        <taxon>Metazoa</taxon>
        <taxon>Ecdysozoa</taxon>
        <taxon>Arthropoda</taxon>
        <taxon>Chelicerata</taxon>
        <taxon>Arachnida</taxon>
        <taxon>Araneae</taxon>
        <taxon>Araneomorphae</taxon>
        <taxon>Entelegynae</taxon>
        <taxon>Araneoidea</taxon>
        <taxon>Araneidae</taxon>
        <taxon>Araneus</taxon>
    </lineage>
</organism>
<sequence>MPNVAPGSDHNPPIHHDLRGISTYFQDLCPGPSLEIFPWTFDHPDRTVKRSSTLSRKGRETEVLSTAPHGAFPSVIWDIDLCIGSPRPGR</sequence>
<dbReference type="EMBL" id="BGPR01010474">
    <property type="protein sequence ID" value="GBN46356.1"/>
    <property type="molecule type" value="Genomic_DNA"/>
</dbReference>
<proteinExistence type="predicted"/>
<comment type="caution">
    <text evidence="1">The sequence shown here is derived from an EMBL/GenBank/DDBJ whole genome shotgun (WGS) entry which is preliminary data.</text>
</comment>
<dbReference type="Proteomes" id="UP000499080">
    <property type="component" value="Unassembled WGS sequence"/>
</dbReference>